<gene>
    <name evidence="2" type="ORF">ABZ508_09695</name>
</gene>
<accession>A0ABV2W278</accession>
<dbReference type="Proteomes" id="UP001550378">
    <property type="component" value="Unassembled WGS sequence"/>
</dbReference>
<reference evidence="2 3" key="1">
    <citation type="submission" date="2024-06" db="EMBL/GenBank/DDBJ databases">
        <title>The Natural Products Discovery Center: Release of the First 8490 Sequenced Strains for Exploring Actinobacteria Biosynthetic Diversity.</title>
        <authorList>
            <person name="Kalkreuter E."/>
            <person name="Kautsar S.A."/>
            <person name="Yang D."/>
            <person name="Bader C.D."/>
            <person name="Teijaro C.N."/>
            <person name="Fluegel L."/>
            <person name="Davis C.M."/>
            <person name="Simpson J.R."/>
            <person name="Lauterbach L."/>
            <person name="Steele A.D."/>
            <person name="Gui C."/>
            <person name="Meng S."/>
            <person name="Li G."/>
            <person name="Viehrig K."/>
            <person name="Ye F."/>
            <person name="Su P."/>
            <person name="Kiefer A.F."/>
            <person name="Nichols A."/>
            <person name="Cepeda A.J."/>
            <person name="Yan W."/>
            <person name="Fan B."/>
            <person name="Jiang Y."/>
            <person name="Adhikari A."/>
            <person name="Zheng C.-J."/>
            <person name="Schuster L."/>
            <person name="Cowan T.M."/>
            <person name="Smanski M.J."/>
            <person name="Chevrette M.G."/>
            <person name="De Carvalho L.P.S."/>
            <person name="Shen B."/>
        </authorList>
    </citation>
    <scope>NUCLEOTIDE SEQUENCE [LARGE SCALE GENOMIC DNA]</scope>
    <source>
        <strain evidence="2 3">NPDC006337</strain>
    </source>
</reference>
<organism evidence="2 3">
    <name type="scientific">Streptomyces lavendulocolor</name>
    <dbReference type="NCBI Taxonomy" id="67316"/>
    <lineage>
        <taxon>Bacteria</taxon>
        <taxon>Bacillati</taxon>
        <taxon>Actinomycetota</taxon>
        <taxon>Actinomycetes</taxon>
        <taxon>Kitasatosporales</taxon>
        <taxon>Streptomycetaceae</taxon>
        <taxon>Streptomyces</taxon>
    </lineage>
</organism>
<sequence>MLESLGGGAVEGGWAARVNTRASDGVIVQSEPESGALGLNPRAQGRAATHGTH</sequence>
<name>A0ABV2W278_9ACTN</name>
<feature type="region of interest" description="Disordered" evidence="1">
    <location>
        <begin position="25"/>
        <end position="53"/>
    </location>
</feature>
<comment type="caution">
    <text evidence="2">The sequence shown here is derived from an EMBL/GenBank/DDBJ whole genome shotgun (WGS) entry which is preliminary data.</text>
</comment>
<evidence type="ECO:0000256" key="1">
    <source>
        <dbReference type="SAM" id="MobiDB-lite"/>
    </source>
</evidence>
<keyword evidence="3" id="KW-1185">Reference proteome</keyword>
<dbReference type="RefSeq" id="WP_359653811.1">
    <property type="nucleotide sequence ID" value="NZ_JBEXZO010000027.1"/>
</dbReference>
<evidence type="ECO:0000313" key="3">
    <source>
        <dbReference type="Proteomes" id="UP001550378"/>
    </source>
</evidence>
<protein>
    <submittedName>
        <fullName evidence="2">Uncharacterized protein</fullName>
    </submittedName>
</protein>
<proteinExistence type="predicted"/>
<dbReference type="EMBL" id="JBEXZR010000006">
    <property type="protein sequence ID" value="MEU0707633.1"/>
    <property type="molecule type" value="Genomic_DNA"/>
</dbReference>
<evidence type="ECO:0000313" key="2">
    <source>
        <dbReference type="EMBL" id="MEU0707633.1"/>
    </source>
</evidence>